<sequence length="173" mass="20182">MKEYVILVDEKDNMIGTAEKINAHLEPKLHRAFSIFVVNSYGELLIQQRAGNKYHCPGLWANTCCGHPRPGESLDSAVHRRLQEEMGFDTDLEEIFSFTYYCEFDNGLAEMEYDHVFIGKWDGTPIVNFEEVADYKWVSKDFLKKDIEKNPEIYTTWFKIAWENLLDKIGDKS</sequence>
<proteinExistence type="inferred from homology"/>
<keyword evidence="4" id="KW-0963">Cytoplasm</keyword>
<keyword evidence="6" id="KW-0460">Magnesium</keyword>
<feature type="domain" description="Nudix hydrolase" evidence="10">
    <location>
        <begin position="28"/>
        <end position="160"/>
    </location>
</feature>
<evidence type="ECO:0000256" key="9">
    <source>
        <dbReference type="ARBA" id="ARBA00023235"/>
    </source>
</evidence>
<dbReference type="HAMAP" id="MF_00202">
    <property type="entry name" value="Idi"/>
    <property type="match status" value="1"/>
</dbReference>
<dbReference type="NCBIfam" id="TIGR02150">
    <property type="entry name" value="IPP_isom_1"/>
    <property type="match status" value="1"/>
</dbReference>
<dbReference type="SUPFAM" id="SSF55811">
    <property type="entry name" value="Nudix"/>
    <property type="match status" value="1"/>
</dbReference>
<evidence type="ECO:0000256" key="7">
    <source>
        <dbReference type="ARBA" id="ARBA00023211"/>
    </source>
</evidence>
<comment type="similarity">
    <text evidence="2">Belongs to the IPP isomerase type 1 family.</text>
</comment>
<name>A0A485M359_9ZZZZ</name>
<evidence type="ECO:0000256" key="1">
    <source>
        <dbReference type="ARBA" id="ARBA00004826"/>
    </source>
</evidence>
<evidence type="ECO:0000256" key="3">
    <source>
        <dbReference type="ARBA" id="ARBA00012057"/>
    </source>
</evidence>
<dbReference type="GO" id="GO:0050992">
    <property type="term" value="P:dimethylallyl diphosphate biosynthetic process"/>
    <property type="evidence" value="ECO:0007669"/>
    <property type="project" value="UniProtKB-UniPathway"/>
</dbReference>
<protein>
    <recommendedName>
        <fullName evidence="3">isopentenyl-diphosphate Delta-isomerase</fullName>
        <ecNumber evidence="3">5.3.3.2</ecNumber>
    </recommendedName>
</protein>
<dbReference type="InterPro" id="IPR011876">
    <property type="entry name" value="IsopentenylPP_isomerase_typ1"/>
</dbReference>
<evidence type="ECO:0000256" key="5">
    <source>
        <dbReference type="ARBA" id="ARBA00022723"/>
    </source>
</evidence>
<evidence type="ECO:0000313" key="11">
    <source>
        <dbReference type="EMBL" id="VFU16890.1"/>
    </source>
</evidence>
<keyword evidence="7" id="KW-0464">Manganese</keyword>
<dbReference type="PANTHER" id="PTHR10885">
    <property type="entry name" value="ISOPENTENYL-DIPHOSPHATE DELTA-ISOMERASE"/>
    <property type="match status" value="1"/>
</dbReference>
<keyword evidence="5" id="KW-0479">Metal-binding</keyword>
<dbReference type="CDD" id="cd02885">
    <property type="entry name" value="NUDIX_IPP_Isomerase"/>
    <property type="match status" value="1"/>
</dbReference>
<keyword evidence="8" id="KW-0414">Isoprene biosynthesis</keyword>
<evidence type="ECO:0000256" key="2">
    <source>
        <dbReference type="ARBA" id="ARBA00007579"/>
    </source>
</evidence>
<accession>A0A485M359</accession>
<reference evidence="11" key="1">
    <citation type="submission" date="2019-03" db="EMBL/GenBank/DDBJ databases">
        <authorList>
            <person name="Hao L."/>
        </authorList>
    </citation>
    <scope>NUCLEOTIDE SEQUENCE</scope>
</reference>
<dbReference type="EC" id="5.3.3.2" evidence="3"/>
<dbReference type="AlphaFoldDB" id="A0A485M359"/>
<dbReference type="Pfam" id="PF00293">
    <property type="entry name" value="NUDIX"/>
    <property type="match status" value="1"/>
</dbReference>
<dbReference type="UniPathway" id="UPA00059">
    <property type="reaction ID" value="UER00104"/>
</dbReference>
<dbReference type="GO" id="GO:0005737">
    <property type="term" value="C:cytoplasm"/>
    <property type="evidence" value="ECO:0007669"/>
    <property type="project" value="TreeGrafter"/>
</dbReference>
<dbReference type="InterPro" id="IPR015797">
    <property type="entry name" value="NUDIX_hydrolase-like_dom_sf"/>
</dbReference>
<evidence type="ECO:0000256" key="6">
    <source>
        <dbReference type="ARBA" id="ARBA00022842"/>
    </source>
</evidence>
<gene>
    <name evidence="11" type="primary">idi</name>
    <name evidence="11" type="ORF">SCFA_3460001</name>
</gene>
<dbReference type="PROSITE" id="PS51462">
    <property type="entry name" value="NUDIX"/>
    <property type="match status" value="1"/>
</dbReference>
<dbReference type="GO" id="GO:0046872">
    <property type="term" value="F:metal ion binding"/>
    <property type="evidence" value="ECO:0007669"/>
    <property type="project" value="UniProtKB-KW"/>
</dbReference>
<dbReference type="GO" id="GO:0009240">
    <property type="term" value="P:isopentenyl diphosphate biosynthetic process"/>
    <property type="evidence" value="ECO:0007669"/>
    <property type="project" value="TreeGrafter"/>
</dbReference>
<dbReference type="InterPro" id="IPR000086">
    <property type="entry name" value="NUDIX_hydrolase_dom"/>
</dbReference>
<keyword evidence="9 11" id="KW-0413">Isomerase</keyword>
<dbReference type="PANTHER" id="PTHR10885:SF0">
    <property type="entry name" value="ISOPENTENYL-DIPHOSPHATE DELTA-ISOMERASE"/>
    <property type="match status" value="1"/>
</dbReference>
<dbReference type="GO" id="GO:0004452">
    <property type="term" value="F:isopentenyl-diphosphate delta-isomerase activity"/>
    <property type="evidence" value="ECO:0007669"/>
    <property type="project" value="UniProtKB-EC"/>
</dbReference>
<evidence type="ECO:0000256" key="8">
    <source>
        <dbReference type="ARBA" id="ARBA00023229"/>
    </source>
</evidence>
<dbReference type="InterPro" id="IPR056375">
    <property type="entry name" value="Idi_bact"/>
</dbReference>
<dbReference type="Gene3D" id="3.90.79.10">
    <property type="entry name" value="Nucleoside Triphosphate Pyrophosphohydrolase"/>
    <property type="match status" value="1"/>
</dbReference>
<dbReference type="NCBIfam" id="NF002995">
    <property type="entry name" value="PRK03759.1"/>
    <property type="match status" value="1"/>
</dbReference>
<dbReference type="PIRSF" id="PIRSF018427">
    <property type="entry name" value="Isopntndiph_ism"/>
    <property type="match status" value="1"/>
</dbReference>
<comment type="pathway">
    <text evidence="1">Isoprenoid biosynthesis; dimethylallyl diphosphate biosynthesis; dimethylallyl diphosphate from isopentenyl diphosphate: step 1/1.</text>
</comment>
<organism evidence="11">
    <name type="scientific">anaerobic digester metagenome</name>
    <dbReference type="NCBI Taxonomy" id="1263854"/>
    <lineage>
        <taxon>unclassified sequences</taxon>
        <taxon>metagenomes</taxon>
        <taxon>ecological metagenomes</taxon>
    </lineage>
</organism>
<dbReference type="EMBL" id="CAADRN010000275">
    <property type="protein sequence ID" value="VFU16890.1"/>
    <property type="molecule type" value="Genomic_DNA"/>
</dbReference>
<evidence type="ECO:0000256" key="4">
    <source>
        <dbReference type="ARBA" id="ARBA00022490"/>
    </source>
</evidence>
<evidence type="ECO:0000259" key="10">
    <source>
        <dbReference type="PROSITE" id="PS51462"/>
    </source>
</evidence>